<evidence type="ECO:0000259" key="4">
    <source>
        <dbReference type="PROSITE" id="PS50887"/>
    </source>
</evidence>
<gene>
    <name evidence="5" type="ORF">KEC16_01870</name>
</gene>
<dbReference type="InterPro" id="IPR029787">
    <property type="entry name" value="Nucleotide_cyclase"/>
</dbReference>
<dbReference type="SMART" id="SM00267">
    <property type="entry name" value="GGDEF"/>
    <property type="match status" value="1"/>
</dbReference>
<organism evidence="5 6">
    <name type="scientific">Magnetospirillum sulfuroxidans</name>
    <dbReference type="NCBI Taxonomy" id="611300"/>
    <lineage>
        <taxon>Bacteria</taxon>
        <taxon>Pseudomonadati</taxon>
        <taxon>Pseudomonadota</taxon>
        <taxon>Alphaproteobacteria</taxon>
        <taxon>Rhodospirillales</taxon>
        <taxon>Rhodospirillaceae</taxon>
        <taxon>Magnetospirillum</taxon>
    </lineage>
</organism>
<keyword evidence="3" id="KW-1133">Transmembrane helix</keyword>
<keyword evidence="6" id="KW-1185">Reference proteome</keyword>
<dbReference type="RefSeq" id="WP_211545949.1">
    <property type="nucleotide sequence ID" value="NZ_JAGTUF010000001.1"/>
</dbReference>
<feature type="transmembrane region" description="Helical" evidence="3">
    <location>
        <begin position="292"/>
        <end position="315"/>
    </location>
</feature>
<dbReference type="InterPro" id="IPR000160">
    <property type="entry name" value="GGDEF_dom"/>
</dbReference>
<comment type="catalytic activity">
    <reaction evidence="2">
        <text>2 GTP = 3',3'-c-di-GMP + 2 diphosphate</text>
        <dbReference type="Rhea" id="RHEA:24898"/>
        <dbReference type="ChEBI" id="CHEBI:33019"/>
        <dbReference type="ChEBI" id="CHEBI:37565"/>
        <dbReference type="ChEBI" id="CHEBI:58805"/>
        <dbReference type="EC" id="2.7.7.65"/>
    </reaction>
</comment>
<dbReference type="InterPro" id="IPR043128">
    <property type="entry name" value="Rev_trsase/Diguanyl_cyclase"/>
</dbReference>
<dbReference type="EMBL" id="JAGTUF010000001">
    <property type="protein sequence ID" value="MBR9970458.1"/>
    <property type="molecule type" value="Genomic_DNA"/>
</dbReference>
<evidence type="ECO:0000256" key="2">
    <source>
        <dbReference type="ARBA" id="ARBA00034247"/>
    </source>
</evidence>
<dbReference type="Gene3D" id="3.30.70.270">
    <property type="match status" value="1"/>
</dbReference>
<dbReference type="Gene3D" id="6.10.340.10">
    <property type="match status" value="1"/>
</dbReference>
<keyword evidence="5" id="KW-0548">Nucleotidyltransferase</keyword>
<proteinExistence type="predicted"/>
<name>A0ABS5I9T5_9PROT</name>
<dbReference type="EC" id="2.7.7.65" evidence="1"/>
<protein>
    <recommendedName>
        <fullName evidence="1">diguanylate cyclase</fullName>
        <ecNumber evidence="1">2.7.7.65</ecNumber>
    </recommendedName>
</protein>
<evidence type="ECO:0000313" key="6">
    <source>
        <dbReference type="Proteomes" id="UP000680714"/>
    </source>
</evidence>
<dbReference type="SUPFAM" id="SSF55073">
    <property type="entry name" value="Nucleotide cyclase"/>
    <property type="match status" value="1"/>
</dbReference>
<feature type="domain" description="GGDEF" evidence="4">
    <location>
        <begin position="403"/>
        <end position="541"/>
    </location>
</feature>
<dbReference type="CDD" id="cd01949">
    <property type="entry name" value="GGDEF"/>
    <property type="match status" value="1"/>
</dbReference>
<dbReference type="Proteomes" id="UP000680714">
    <property type="component" value="Unassembled WGS sequence"/>
</dbReference>
<dbReference type="GO" id="GO:0052621">
    <property type="term" value="F:diguanylate cyclase activity"/>
    <property type="evidence" value="ECO:0007669"/>
    <property type="project" value="UniProtKB-EC"/>
</dbReference>
<keyword evidence="3" id="KW-0472">Membrane</keyword>
<sequence length="549" mass="60047">MTPSPEDEKRPPRRLSHALSVVVLAVFGVFLLSIGATAALLLEQNSSFRRIFEADFGQAMEAADLVREAETLNGQILERALSIQRNDSELSLLEVPEIAIFRDRVVALRGGQAGAGVSADFIEKLIGPYLAGINTLDQQLRLERDLLNQRAALVDDLILVNLSLQKQIGWPAPVREKALALLSQSSALLVVNGPGQGRRLRLRIDELRQSLRQDLPLISTGAEVLATIEDIAGRSLELQQALNDTQQRALALLRNVRTSAQQINGAAFGDYQDRRTNALAAMARHSGKASTTLVLMLVLAIFATVLTIGVMSFIARRITRRLDALNKAMTDHVGGLRPDIPIDGDDELAHMGRAFSVFVLARDRAEADLALIAVTDALSGLGNRRGFDHHLQNEWRRCARDQLPLTLIMADIDHFKLYNDRYGHPQGDECIRQVGELLRRVLRRPGDFAGRYGGEEFVCILPATDHEGALSLAQAIRHDMAQLNIVHQGAPENGGRITLSIGVVTLIPTEDIPPQHLVDLADAALYQAKKSGRDRVCGTDIAGVNVESA</sequence>
<reference evidence="5 6" key="1">
    <citation type="submission" date="2021-04" db="EMBL/GenBank/DDBJ databases">
        <title>Magnetospirillum sulfuroxidans sp. nov., a facultative chemolithoautotrophic sulfur-oxidizing alphaproteobacterium isolated from freshwater sediment and proposals for Paramagetospirillum gen. nov., and Magnetospirillaceae fam. nov.</title>
        <authorList>
            <person name="Koziaeva V."/>
            <person name="Geelhoed J.S."/>
            <person name="Sorokin D.Y."/>
            <person name="Grouzdev D.S."/>
        </authorList>
    </citation>
    <scope>NUCLEOTIDE SEQUENCE [LARGE SCALE GENOMIC DNA]</scope>
    <source>
        <strain evidence="5 6">J10</strain>
    </source>
</reference>
<accession>A0ABS5I9T5</accession>
<dbReference type="PROSITE" id="PS50887">
    <property type="entry name" value="GGDEF"/>
    <property type="match status" value="1"/>
</dbReference>
<comment type="caution">
    <text evidence="5">The sequence shown here is derived from an EMBL/GenBank/DDBJ whole genome shotgun (WGS) entry which is preliminary data.</text>
</comment>
<dbReference type="Pfam" id="PF00990">
    <property type="entry name" value="GGDEF"/>
    <property type="match status" value="1"/>
</dbReference>
<evidence type="ECO:0000313" key="5">
    <source>
        <dbReference type="EMBL" id="MBR9970458.1"/>
    </source>
</evidence>
<dbReference type="PANTHER" id="PTHR45138:SF9">
    <property type="entry name" value="DIGUANYLATE CYCLASE DGCM-RELATED"/>
    <property type="match status" value="1"/>
</dbReference>
<feature type="transmembrane region" description="Helical" evidence="3">
    <location>
        <begin position="20"/>
        <end position="42"/>
    </location>
</feature>
<evidence type="ECO:0000256" key="1">
    <source>
        <dbReference type="ARBA" id="ARBA00012528"/>
    </source>
</evidence>
<keyword evidence="5" id="KW-0808">Transferase</keyword>
<dbReference type="NCBIfam" id="TIGR00254">
    <property type="entry name" value="GGDEF"/>
    <property type="match status" value="1"/>
</dbReference>
<evidence type="ECO:0000256" key="3">
    <source>
        <dbReference type="SAM" id="Phobius"/>
    </source>
</evidence>
<dbReference type="InterPro" id="IPR050469">
    <property type="entry name" value="Diguanylate_Cyclase"/>
</dbReference>
<keyword evidence="3" id="KW-0812">Transmembrane</keyword>
<dbReference type="PANTHER" id="PTHR45138">
    <property type="entry name" value="REGULATORY COMPONENTS OF SENSORY TRANSDUCTION SYSTEM"/>
    <property type="match status" value="1"/>
</dbReference>